<dbReference type="Pfam" id="PF00069">
    <property type="entry name" value="Pkinase"/>
    <property type="match status" value="1"/>
</dbReference>
<dbReference type="AlphaFoldDB" id="A0A517XM11"/>
<dbReference type="InterPro" id="IPR008271">
    <property type="entry name" value="Ser/Thr_kinase_AS"/>
</dbReference>
<keyword evidence="3 8" id="KW-0418">Kinase</keyword>
<evidence type="ECO:0000256" key="2">
    <source>
        <dbReference type="ARBA" id="ARBA00022741"/>
    </source>
</evidence>
<organism evidence="8 9">
    <name type="scientific">Urbifossiella limnaea</name>
    <dbReference type="NCBI Taxonomy" id="2528023"/>
    <lineage>
        <taxon>Bacteria</taxon>
        <taxon>Pseudomonadati</taxon>
        <taxon>Planctomycetota</taxon>
        <taxon>Planctomycetia</taxon>
        <taxon>Gemmatales</taxon>
        <taxon>Gemmataceae</taxon>
        <taxon>Urbifossiella</taxon>
    </lineage>
</organism>
<evidence type="ECO:0000256" key="4">
    <source>
        <dbReference type="ARBA" id="ARBA00022840"/>
    </source>
</evidence>
<dbReference type="InterPro" id="IPR017441">
    <property type="entry name" value="Protein_kinase_ATP_BS"/>
</dbReference>
<evidence type="ECO:0000256" key="5">
    <source>
        <dbReference type="PROSITE-ProRule" id="PRU10141"/>
    </source>
</evidence>
<dbReference type="InterPro" id="IPR006553">
    <property type="entry name" value="Leu-rich_rpt_Cys-con_subtyp"/>
</dbReference>
<dbReference type="Gene3D" id="3.80.10.10">
    <property type="entry name" value="Ribonuclease Inhibitor"/>
    <property type="match status" value="1"/>
</dbReference>
<dbReference type="InterPro" id="IPR032675">
    <property type="entry name" value="LRR_dom_sf"/>
</dbReference>
<feature type="domain" description="Protein kinase" evidence="7">
    <location>
        <begin position="149"/>
        <end position="420"/>
    </location>
</feature>
<dbReference type="InterPro" id="IPR011009">
    <property type="entry name" value="Kinase-like_dom_sf"/>
</dbReference>
<evidence type="ECO:0000259" key="7">
    <source>
        <dbReference type="PROSITE" id="PS50011"/>
    </source>
</evidence>
<dbReference type="GO" id="GO:0005524">
    <property type="term" value="F:ATP binding"/>
    <property type="evidence" value="ECO:0007669"/>
    <property type="project" value="UniProtKB-UniRule"/>
</dbReference>
<feature type="compositionally biased region" description="Pro residues" evidence="6">
    <location>
        <begin position="423"/>
        <end position="447"/>
    </location>
</feature>
<dbReference type="PROSITE" id="PS00107">
    <property type="entry name" value="PROTEIN_KINASE_ATP"/>
    <property type="match status" value="1"/>
</dbReference>
<evidence type="ECO:0000313" key="8">
    <source>
        <dbReference type="EMBL" id="QDU18548.1"/>
    </source>
</evidence>
<dbReference type="OrthoDB" id="266779at2"/>
<dbReference type="GO" id="GO:0004674">
    <property type="term" value="F:protein serine/threonine kinase activity"/>
    <property type="evidence" value="ECO:0007669"/>
    <property type="project" value="UniProtKB-EC"/>
</dbReference>
<dbReference type="Gene3D" id="1.10.510.10">
    <property type="entry name" value="Transferase(Phosphotransferase) domain 1"/>
    <property type="match status" value="1"/>
</dbReference>
<dbReference type="Proteomes" id="UP000319576">
    <property type="component" value="Chromosome"/>
</dbReference>
<dbReference type="KEGG" id="uli:ETAA1_04400"/>
<evidence type="ECO:0000256" key="6">
    <source>
        <dbReference type="SAM" id="MobiDB-lite"/>
    </source>
</evidence>
<dbReference type="SUPFAM" id="SSF56112">
    <property type="entry name" value="Protein kinase-like (PK-like)"/>
    <property type="match status" value="1"/>
</dbReference>
<proteinExistence type="predicted"/>
<name>A0A517XM11_9BACT</name>
<dbReference type="InterPro" id="IPR000719">
    <property type="entry name" value="Prot_kinase_dom"/>
</dbReference>
<dbReference type="PROSITE" id="PS50011">
    <property type="entry name" value="PROTEIN_KINASE_DOM"/>
    <property type="match status" value="1"/>
</dbReference>
<dbReference type="CDD" id="cd14014">
    <property type="entry name" value="STKc_PknB_like"/>
    <property type="match status" value="1"/>
</dbReference>
<gene>
    <name evidence="8" type="primary">pknB_4</name>
    <name evidence="8" type="ORF">ETAA1_04400</name>
</gene>
<keyword evidence="1 8" id="KW-0808">Transferase</keyword>
<dbReference type="PANTHER" id="PTHR43289">
    <property type="entry name" value="MITOGEN-ACTIVATED PROTEIN KINASE KINASE KINASE 20-RELATED"/>
    <property type="match status" value="1"/>
</dbReference>
<keyword evidence="9" id="KW-1185">Reference proteome</keyword>
<protein>
    <submittedName>
        <fullName evidence="8">Serine/threonine-protein kinase PknB</fullName>
        <ecNumber evidence="8">2.7.11.1</ecNumber>
    </submittedName>
</protein>
<evidence type="ECO:0000256" key="3">
    <source>
        <dbReference type="ARBA" id="ARBA00022777"/>
    </source>
</evidence>
<sequence>MRALIECVAQAVMGRGVRGLCEFVPGGPYLFDVAGDAYRLFREKRRADQLRADVAAAAAASADEARRVAAEVAQEVAAAGPPEDRLTLELYLAQVPAAVRASMKRADDPSGRTVPPDFALDAPADLLRVLPAGVPKFRPGDALPGRPGWGLAELIGSGGFGEVWLVRHTFIPQPRAVKFCTDPLAKAKLASHEGQVIARVMGLGHHPNIVPLLDAALDGDAPWLMYEYVGGGSLTDLVHRWQALAGAERERAVVAALHELAAAVGHFHRLAPPIVHRDLKPSNILVSAGATTHALRITDFGIGGVAVDYLRTQNPRGQSVMSGWLETSLRGSYTPLYASPQQRGGGPPDPRDDVHALGVIGYQMATGRLDQAPGIDAAEDLAEAGIGGGFVALLSRCVAQKPERRPKDAGELAEKLAELLGPAPKPAPAPPVVVAPPPAPPPPPPSQQPADAARSPAVRQPVPFRAIAFARTGADWAPVPGKLPGDITLRPGAAYRLAFPAEGTTDATVEKLRAVRDWPNLEAIDLSGCGSVTDAALGHLGALPGLKAVNVADTAVTDSGVCRLLTRFPDLEAVGLAGCRRLSAAVVPYLARLRKLTAVTLPPRADTADVRRELARRRRGVTVG</sequence>
<evidence type="ECO:0000313" key="9">
    <source>
        <dbReference type="Proteomes" id="UP000319576"/>
    </source>
</evidence>
<dbReference type="PROSITE" id="PS00108">
    <property type="entry name" value="PROTEIN_KINASE_ST"/>
    <property type="match status" value="1"/>
</dbReference>
<feature type="binding site" evidence="5">
    <location>
        <position position="178"/>
    </location>
    <ligand>
        <name>ATP</name>
        <dbReference type="ChEBI" id="CHEBI:30616"/>
    </ligand>
</feature>
<dbReference type="EC" id="2.7.11.1" evidence="8"/>
<dbReference type="SMART" id="SM00220">
    <property type="entry name" value="S_TKc"/>
    <property type="match status" value="1"/>
</dbReference>
<dbReference type="PANTHER" id="PTHR43289:SF6">
    <property type="entry name" value="SERINE_THREONINE-PROTEIN KINASE NEKL-3"/>
    <property type="match status" value="1"/>
</dbReference>
<keyword evidence="2 5" id="KW-0547">Nucleotide-binding</keyword>
<feature type="compositionally biased region" description="Low complexity" evidence="6">
    <location>
        <begin position="448"/>
        <end position="457"/>
    </location>
</feature>
<reference evidence="8 9" key="1">
    <citation type="submission" date="2019-02" db="EMBL/GenBank/DDBJ databases">
        <title>Deep-cultivation of Planctomycetes and their phenomic and genomic characterization uncovers novel biology.</title>
        <authorList>
            <person name="Wiegand S."/>
            <person name="Jogler M."/>
            <person name="Boedeker C."/>
            <person name="Pinto D."/>
            <person name="Vollmers J."/>
            <person name="Rivas-Marin E."/>
            <person name="Kohn T."/>
            <person name="Peeters S.H."/>
            <person name="Heuer A."/>
            <person name="Rast P."/>
            <person name="Oberbeckmann S."/>
            <person name="Bunk B."/>
            <person name="Jeske O."/>
            <person name="Meyerdierks A."/>
            <person name="Storesund J.E."/>
            <person name="Kallscheuer N."/>
            <person name="Luecker S."/>
            <person name="Lage O.M."/>
            <person name="Pohl T."/>
            <person name="Merkel B.J."/>
            <person name="Hornburger P."/>
            <person name="Mueller R.-W."/>
            <person name="Bruemmer F."/>
            <person name="Labrenz M."/>
            <person name="Spormann A.M."/>
            <person name="Op den Camp H."/>
            <person name="Overmann J."/>
            <person name="Amann R."/>
            <person name="Jetten M.S.M."/>
            <person name="Mascher T."/>
            <person name="Medema M.H."/>
            <person name="Devos D.P."/>
            <person name="Kaster A.-K."/>
            <person name="Ovreas L."/>
            <person name="Rohde M."/>
            <person name="Galperin M.Y."/>
            <person name="Jogler C."/>
        </authorList>
    </citation>
    <scope>NUCLEOTIDE SEQUENCE [LARGE SCALE GENOMIC DNA]</scope>
    <source>
        <strain evidence="8 9">ETA_A1</strain>
    </source>
</reference>
<dbReference type="SUPFAM" id="SSF52047">
    <property type="entry name" value="RNI-like"/>
    <property type="match status" value="1"/>
</dbReference>
<dbReference type="SMART" id="SM00367">
    <property type="entry name" value="LRR_CC"/>
    <property type="match status" value="2"/>
</dbReference>
<keyword evidence="4 5" id="KW-0067">ATP-binding</keyword>
<dbReference type="RefSeq" id="WP_145233917.1">
    <property type="nucleotide sequence ID" value="NZ_CP036273.1"/>
</dbReference>
<dbReference type="EMBL" id="CP036273">
    <property type="protein sequence ID" value="QDU18548.1"/>
    <property type="molecule type" value="Genomic_DNA"/>
</dbReference>
<feature type="region of interest" description="Disordered" evidence="6">
    <location>
        <begin position="421"/>
        <end position="457"/>
    </location>
</feature>
<accession>A0A517XM11</accession>
<evidence type="ECO:0000256" key="1">
    <source>
        <dbReference type="ARBA" id="ARBA00022679"/>
    </source>
</evidence>